<protein>
    <submittedName>
        <fullName evidence="2">Uncharacterized protein</fullName>
    </submittedName>
</protein>
<name>A0A081A308_PHYNI</name>
<proteinExistence type="predicted"/>
<evidence type="ECO:0000313" key="3">
    <source>
        <dbReference type="Proteomes" id="UP000028582"/>
    </source>
</evidence>
<comment type="caution">
    <text evidence="2">The sequence shown here is derived from an EMBL/GenBank/DDBJ whole genome shotgun (WGS) entry which is preliminary data.</text>
</comment>
<feature type="region of interest" description="Disordered" evidence="1">
    <location>
        <begin position="36"/>
        <end position="94"/>
    </location>
</feature>
<evidence type="ECO:0000313" key="2">
    <source>
        <dbReference type="EMBL" id="ETO73269.1"/>
    </source>
</evidence>
<dbReference type="Proteomes" id="UP000028582">
    <property type="component" value="Unassembled WGS sequence"/>
</dbReference>
<reference evidence="2 3" key="1">
    <citation type="submission" date="2013-11" db="EMBL/GenBank/DDBJ databases">
        <title>The Genome Sequence of Phytophthora parasitica P1976.</title>
        <authorList>
            <consortium name="The Broad Institute Genomics Platform"/>
            <person name="Russ C."/>
            <person name="Tyler B."/>
            <person name="Panabieres F."/>
            <person name="Shan W."/>
            <person name="Tripathy S."/>
            <person name="Grunwald N."/>
            <person name="Machado M."/>
            <person name="Johnson C.S."/>
            <person name="Walker B."/>
            <person name="Young S."/>
            <person name="Zeng Q."/>
            <person name="Gargeya S."/>
            <person name="Fitzgerald M."/>
            <person name="Haas B."/>
            <person name="Abouelleil A."/>
            <person name="Allen A.W."/>
            <person name="Alvarado L."/>
            <person name="Arachchi H.M."/>
            <person name="Berlin A.M."/>
            <person name="Chapman S.B."/>
            <person name="Gainer-Dewar J."/>
            <person name="Goldberg J."/>
            <person name="Griggs A."/>
            <person name="Gujja S."/>
            <person name="Hansen M."/>
            <person name="Howarth C."/>
            <person name="Imamovic A."/>
            <person name="Ireland A."/>
            <person name="Larimer J."/>
            <person name="McCowan C."/>
            <person name="Murphy C."/>
            <person name="Pearson M."/>
            <person name="Poon T.W."/>
            <person name="Priest M."/>
            <person name="Roberts A."/>
            <person name="Saif S."/>
            <person name="Shea T."/>
            <person name="Sisk P."/>
            <person name="Sykes S."/>
            <person name="Wortman J."/>
            <person name="Nusbaum C."/>
            <person name="Birren B."/>
        </authorList>
    </citation>
    <scope>NUCLEOTIDE SEQUENCE [LARGE SCALE GENOMIC DNA]</scope>
    <source>
        <strain evidence="2 3">P1976</strain>
    </source>
</reference>
<dbReference type="EMBL" id="ANJA01001928">
    <property type="protein sequence ID" value="ETO73269.1"/>
    <property type="molecule type" value="Genomic_DNA"/>
</dbReference>
<dbReference type="AlphaFoldDB" id="A0A081A308"/>
<sequence>MGQNEKGGQIRKLGRYGGYQLGNLGQEMIGGHDKFALVGSAARSPSPTTNEDMEGAEGSSSHEDQDAATGSLTADGSDASSFPGRLLDRERSRR</sequence>
<organism evidence="2 3">
    <name type="scientific">Phytophthora nicotianae P1976</name>
    <dbReference type="NCBI Taxonomy" id="1317066"/>
    <lineage>
        <taxon>Eukaryota</taxon>
        <taxon>Sar</taxon>
        <taxon>Stramenopiles</taxon>
        <taxon>Oomycota</taxon>
        <taxon>Peronosporomycetes</taxon>
        <taxon>Peronosporales</taxon>
        <taxon>Peronosporaceae</taxon>
        <taxon>Phytophthora</taxon>
    </lineage>
</organism>
<gene>
    <name evidence="2" type="ORF">F444_10773</name>
</gene>
<accession>A0A081A308</accession>
<feature type="compositionally biased region" description="Polar residues" evidence="1">
    <location>
        <begin position="68"/>
        <end position="80"/>
    </location>
</feature>
<evidence type="ECO:0000256" key="1">
    <source>
        <dbReference type="SAM" id="MobiDB-lite"/>
    </source>
</evidence>